<comment type="caution">
    <text evidence="5">The sequence shown here is derived from an EMBL/GenBank/DDBJ whole genome shotgun (WGS) entry which is preliminary data.</text>
</comment>
<feature type="compositionally biased region" description="Low complexity" evidence="2">
    <location>
        <begin position="86"/>
        <end position="98"/>
    </location>
</feature>
<feature type="domain" description="AAR2 N-terminal" evidence="4">
    <location>
        <begin position="13"/>
        <end position="179"/>
    </location>
</feature>
<feature type="region of interest" description="Disordered" evidence="2">
    <location>
        <begin position="205"/>
        <end position="281"/>
    </location>
</feature>
<sequence>MDNETMKRLFKAGAILLVLDAPHNQLEFGIDVNCWNTGPRFKGIKIIPPGAHFVYYSLHNTKSAKPAASEEQGGQGSSSGGDKQNDGTIEVTEGGTTGGDVRTGFWHLFESGEVVVMKWNAYNEELELETDQEQLARYKAGIQEFDPFLGSYPLLPPTSTYPAWLKLSNHIKRSTITSVFQSSGFVSSHDDQLEDELSRATKILERKQSEDAEKEAAVASTGDKSQNHNRTTTTIQEEDETEDMDIDASSEEPSSAAAVSTTQTEGTEAPEKSKFEPTKSNTSISFTSINLRSSFRKGAVGEEVTRYSLDKSWLLNDFFTTVYNKDVSAFLGEYQAAFVTMLLSYHLGAFRQWKTMTILVCQSTEATSSPNYTTLFSEFIQTLHQQLTSIPSSFFMDLLFASPDEDDMTANFLELALKAMGKNIQSGLRRGQCLGLSKPMRGLQKAVLESFEWKIPGDFKRVQKVVEVRRPDLLDSEDEDYEEEGEYAPVIVE</sequence>
<dbReference type="CDD" id="cd13778">
    <property type="entry name" value="Aar2_C"/>
    <property type="match status" value="1"/>
</dbReference>
<dbReference type="Pfam" id="PF20981">
    <property type="entry name" value="AAR2_1st"/>
    <property type="match status" value="1"/>
</dbReference>
<dbReference type="EMBL" id="JAAAIL010000127">
    <property type="protein sequence ID" value="KAG0279396.1"/>
    <property type="molecule type" value="Genomic_DNA"/>
</dbReference>
<feature type="domain" description="AAR2 C-terminal" evidence="3">
    <location>
        <begin position="286"/>
        <end position="455"/>
    </location>
</feature>
<evidence type="ECO:0000259" key="3">
    <source>
        <dbReference type="Pfam" id="PF05282"/>
    </source>
</evidence>
<dbReference type="InterPro" id="IPR033647">
    <property type="entry name" value="Aar2_N"/>
</dbReference>
<dbReference type="Gene3D" id="2.60.34.20">
    <property type="match status" value="1"/>
</dbReference>
<protein>
    <submittedName>
        <fullName evidence="5">A1-alpha2 repression</fullName>
    </submittedName>
</protein>
<dbReference type="Proteomes" id="UP001194580">
    <property type="component" value="Unassembled WGS sequence"/>
</dbReference>
<evidence type="ECO:0000259" key="4">
    <source>
        <dbReference type="Pfam" id="PF20981"/>
    </source>
</evidence>
<comment type="similarity">
    <text evidence="1">Belongs to the AAR2 family.</text>
</comment>
<dbReference type="PANTHER" id="PTHR12689">
    <property type="entry name" value="A1 CISTRON SPLICING FACTOR AAR2-RELATED"/>
    <property type="match status" value="1"/>
</dbReference>
<evidence type="ECO:0000256" key="2">
    <source>
        <dbReference type="SAM" id="MobiDB-lite"/>
    </source>
</evidence>
<dbReference type="InterPro" id="IPR038514">
    <property type="entry name" value="AAR2_C_sf"/>
</dbReference>
<dbReference type="InterPro" id="IPR033648">
    <property type="entry name" value="AAR2_C"/>
</dbReference>
<dbReference type="InterPro" id="IPR038516">
    <property type="entry name" value="AAR2_N_sf"/>
</dbReference>
<accession>A0AAD4DJ84</accession>
<dbReference type="InterPro" id="IPR007946">
    <property type="entry name" value="AAR2"/>
</dbReference>
<dbReference type="Gene3D" id="1.25.40.550">
    <property type="entry name" value="Aar2, C-terminal domain-like"/>
    <property type="match status" value="1"/>
</dbReference>
<feature type="compositionally biased region" description="Basic and acidic residues" evidence="2">
    <location>
        <begin position="205"/>
        <end position="216"/>
    </location>
</feature>
<name>A0AAD4DJ84_9FUNG</name>
<dbReference type="AlphaFoldDB" id="A0AAD4DJ84"/>
<evidence type="ECO:0000313" key="6">
    <source>
        <dbReference type="Proteomes" id="UP001194580"/>
    </source>
</evidence>
<evidence type="ECO:0000256" key="1">
    <source>
        <dbReference type="ARBA" id="ARBA00006281"/>
    </source>
</evidence>
<evidence type="ECO:0000313" key="5">
    <source>
        <dbReference type="EMBL" id="KAG0279396.1"/>
    </source>
</evidence>
<organism evidence="5 6">
    <name type="scientific">Linnemannia exigua</name>
    <dbReference type="NCBI Taxonomy" id="604196"/>
    <lineage>
        <taxon>Eukaryota</taxon>
        <taxon>Fungi</taxon>
        <taxon>Fungi incertae sedis</taxon>
        <taxon>Mucoromycota</taxon>
        <taxon>Mortierellomycotina</taxon>
        <taxon>Mortierellomycetes</taxon>
        <taxon>Mortierellales</taxon>
        <taxon>Mortierellaceae</taxon>
        <taxon>Linnemannia</taxon>
    </lineage>
</organism>
<keyword evidence="6" id="KW-1185">Reference proteome</keyword>
<dbReference type="CDD" id="cd13777">
    <property type="entry name" value="Aar2_N"/>
    <property type="match status" value="1"/>
</dbReference>
<gene>
    <name evidence="5" type="primary">AAR2</name>
    <name evidence="5" type="ORF">BGZ95_001326</name>
</gene>
<dbReference type="GO" id="GO:0000244">
    <property type="term" value="P:spliceosomal tri-snRNP complex assembly"/>
    <property type="evidence" value="ECO:0007669"/>
    <property type="project" value="TreeGrafter"/>
</dbReference>
<feature type="region of interest" description="Disordered" evidence="2">
    <location>
        <begin position="65"/>
        <end position="98"/>
    </location>
</feature>
<dbReference type="PANTHER" id="PTHR12689:SF4">
    <property type="entry name" value="PROTEIN AAR2 HOMOLOG"/>
    <property type="match status" value="1"/>
</dbReference>
<proteinExistence type="inferred from homology"/>
<feature type="compositionally biased region" description="Acidic residues" evidence="2">
    <location>
        <begin position="236"/>
        <end position="250"/>
    </location>
</feature>
<dbReference type="Pfam" id="PF05282">
    <property type="entry name" value="AAR2"/>
    <property type="match status" value="1"/>
</dbReference>
<reference evidence="5" key="1">
    <citation type="journal article" date="2020" name="Fungal Divers.">
        <title>Resolving the Mortierellaceae phylogeny through synthesis of multi-gene phylogenetics and phylogenomics.</title>
        <authorList>
            <person name="Vandepol N."/>
            <person name="Liber J."/>
            <person name="Desiro A."/>
            <person name="Na H."/>
            <person name="Kennedy M."/>
            <person name="Barry K."/>
            <person name="Grigoriev I.V."/>
            <person name="Miller A.N."/>
            <person name="O'Donnell K."/>
            <person name="Stajich J.E."/>
            <person name="Bonito G."/>
        </authorList>
    </citation>
    <scope>NUCLEOTIDE SEQUENCE</scope>
    <source>
        <strain evidence="5">NRRL 28262</strain>
    </source>
</reference>